<sequence>EKHVEATRPITTKRRDFFDDEEEEEEEEKKPELKPLETPRDERDTLHDALSVSIATDIAAD</sequence>
<organism evidence="2 3">
    <name type="scientific">Rotaria socialis</name>
    <dbReference type="NCBI Taxonomy" id="392032"/>
    <lineage>
        <taxon>Eukaryota</taxon>
        <taxon>Metazoa</taxon>
        <taxon>Spiralia</taxon>
        <taxon>Gnathifera</taxon>
        <taxon>Rotifera</taxon>
        <taxon>Eurotatoria</taxon>
        <taxon>Bdelloidea</taxon>
        <taxon>Philodinida</taxon>
        <taxon>Philodinidae</taxon>
        <taxon>Rotaria</taxon>
    </lineage>
</organism>
<dbReference type="AlphaFoldDB" id="A0A822GF39"/>
<feature type="non-terminal residue" evidence="2">
    <location>
        <position position="61"/>
    </location>
</feature>
<reference evidence="2" key="1">
    <citation type="submission" date="2021-02" db="EMBL/GenBank/DDBJ databases">
        <authorList>
            <person name="Nowell W R."/>
        </authorList>
    </citation>
    <scope>NUCLEOTIDE SEQUENCE</scope>
</reference>
<evidence type="ECO:0000313" key="3">
    <source>
        <dbReference type="Proteomes" id="UP000663848"/>
    </source>
</evidence>
<gene>
    <name evidence="2" type="ORF">QYT958_LOCUS48415</name>
</gene>
<dbReference type="EMBL" id="CAJOBR010098283">
    <property type="protein sequence ID" value="CAF5149446.1"/>
    <property type="molecule type" value="Genomic_DNA"/>
</dbReference>
<protein>
    <submittedName>
        <fullName evidence="2">Uncharacterized protein</fullName>
    </submittedName>
</protein>
<dbReference type="Proteomes" id="UP000663848">
    <property type="component" value="Unassembled WGS sequence"/>
</dbReference>
<feature type="non-terminal residue" evidence="2">
    <location>
        <position position="1"/>
    </location>
</feature>
<proteinExistence type="predicted"/>
<accession>A0A822GF39</accession>
<evidence type="ECO:0000313" key="2">
    <source>
        <dbReference type="EMBL" id="CAF5149446.1"/>
    </source>
</evidence>
<comment type="caution">
    <text evidence="2">The sequence shown here is derived from an EMBL/GenBank/DDBJ whole genome shotgun (WGS) entry which is preliminary data.</text>
</comment>
<feature type="region of interest" description="Disordered" evidence="1">
    <location>
        <begin position="1"/>
        <end position="61"/>
    </location>
</feature>
<evidence type="ECO:0000256" key="1">
    <source>
        <dbReference type="SAM" id="MobiDB-lite"/>
    </source>
</evidence>
<feature type="compositionally biased region" description="Acidic residues" evidence="1">
    <location>
        <begin position="18"/>
        <end position="27"/>
    </location>
</feature>
<feature type="compositionally biased region" description="Basic and acidic residues" evidence="1">
    <location>
        <begin position="28"/>
        <end position="47"/>
    </location>
</feature>
<name>A0A822GF39_9BILA</name>